<dbReference type="HOGENOM" id="CLU_017953_1_0_7"/>
<keyword evidence="2" id="KW-1185">Reference proteome</keyword>
<dbReference type="EMBL" id="CP000482">
    <property type="protein sequence ID" value="ABL00933.1"/>
    <property type="molecule type" value="Genomic_DNA"/>
</dbReference>
<gene>
    <name evidence="1" type="ordered locus">Ppro_3340</name>
</gene>
<dbReference type="Gene3D" id="1.10.150.400">
    <property type="match status" value="1"/>
</dbReference>
<evidence type="ECO:0000313" key="2">
    <source>
        <dbReference type="Proteomes" id="UP000006732"/>
    </source>
</evidence>
<dbReference type="eggNOG" id="COG0287">
    <property type="taxonomic scope" value="Bacteria"/>
</dbReference>
<sequence length="726" mass="82142">MANSTSYVNNNKIRRLVEQLAVAGYDRKNIVIYGIGAVAKSIASQLTEANIVGLMDKDPGNIGRCIYGYEVLSTEVAISKADAIVIAASEVYWDTIFRRISFMKSDYGKQIFFTNGDIADFVLAERETQMHPYWDTTHDVILSEIEHHEVISFDVFDTLICRKISRPEDIYSIVEERANMDVLLEENFFQIRMEAVDLFQKSGDPVFSIHELYAFMTAHFGIAKERAERLKQLEIDVEIEFSEPRNEVIALYHLANRLNKRVYLISDYHMPSDILKRIFFKSGIALPTGLLVSCEVKKSKLSGALWEYYRNLIGNGKALHIGDNDIADISNPVLHGIQPCKIMSCNDMLFASSLRQIGILVRGLQDSKIVGLIQHHLFNSPFSLGANKGYPEIVTLKTFGYVFLGPLIYNYFSWLIPELASGVYNKVLFLAREGYLLKRIYDKLTDSLGLTGHPEGVYFRTSRRMASVASIMSEDDIFATLNDSFSGTAREFLENRFGIDGTNEDSSEILVQTDSKIVFLVRKYSDIILRNAAVERSNYLNYMNRSGVITSRSMAVADIGIKGSIQYYLGKIIESELVGYYMTALTGPDNPYCLGKNIKALYPEPLFDKRKSSNVFKYHLMLESTLVAPEGMYIRANEDGTFVHGPHFYNQLHFEYKAEIHAGIEAFVFDMLASNGYRLGKPASPDLVDELFGLPMSGTCLISDEIKNSFHIDELFGVVNEKKIWE</sequence>
<dbReference type="SUPFAM" id="SSF56784">
    <property type="entry name" value="HAD-like"/>
    <property type="match status" value="1"/>
</dbReference>
<evidence type="ECO:0000313" key="1">
    <source>
        <dbReference type="EMBL" id="ABL00933.1"/>
    </source>
</evidence>
<dbReference type="Proteomes" id="UP000006732">
    <property type="component" value="Chromosome"/>
</dbReference>
<accession>A1AUB2</accession>
<dbReference type="AlphaFoldDB" id="A1AUB2"/>
<reference evidence="1 2" key="1">
    <citation type="submission" date="2006-10" db="EMBL/GenBank/DDBJ databases">
        <title>Complete sequence of chromosome of Pelobacter propionicus DSM 2379.</title>
        <authorList>
            <consortium name="US DOE Joint Genome Institute"/>
            <person name="Copeland A."/>
            <person name="Lucas S."/>
            <person name="Lapidus A."/>
            <person name="Barry K."/>
            <person name="Detter J.C."/>
            <person name="Glavina del Rio T."/>
            <person name="Hammon N."/>
            <person name="Israni S."/>
            <person name="Dalin E."/>
            <person name="Tice H."/>
            <person name="Pitluck S."/>
            <person name="Saunders E."/>
            <person name="Brettin T."/>
            <person name="Bruce D."/>
            <person name="Han C."/>
            <person name="Tapia R."/>
            <person name="Schmutz J."/>
            <person name="Larimer F."/>
            <person name="Land M."/>
            <person name="Hauser L."/>
            <person name="Kyrpides N."/>
            <person name="Kim E."/>
            <person name="Lovley D."/>
            <person name="Richardson P."/>
        </authorList>
    </citation>
    <scope>NUCLEOTIDE SEQUENCE [LARGE SCALE GENOMIC DNA]</scope>
    <source>
        <strain evidence="2">DSM 2379 / NBRC 103807 / OttBd1</strain>
    </source>
</reference>
<dbReference type="GO" id="GO:0016787">
    <property type="term" value="F:hydrolase activity"/>
    <property type="evidence" value="ECO:0007669"/>
    <property type="project" value="UniProtKB-KW"/>
</dbReference>
<dbReference type="KEGG" id="ppd:Ppro_3340"/>
<dbReference type="Gene3D" id="3.40.50.1000">
    <property type="entry name" value="HAD superfamily/HAD-like"/>
    <property type="match status" value="1"/>
</dbReference>
<dbReference type="STRING" id="338966.Ppro_3340"/>
<organism evidence="1 2">
    <name type="scientific">Pelobacter propionicus (strain DSM 2379 / NBRC 103807 / OttBd1)</name>
    <dbReference type="NCBI Taxonomy" id="338966"/>
    <lineage>
        <taxon>Bacteria</taxon>
        <taxon>Pseudomonadati</taxon>
        <taxon>Thermodesulfobacteriota</taxon>
        <taxon>Desulfuromonadia</taxon>
        <taxon>Desulfuromonadales</taxon>
        <taxon>Desulfuromonadaceae</taxon>
        <taxon>Pelobacter</taxon>
    </lineage>
</organism>
<name>A1AUB2_PELPD</name>
<protein>
    <submittedName>
        <fullName evidence="1">Hydrolase (HAD superfamily)-like protein</fullName>
    </submittedName>
</protein>
<proteinExistence type="predicted"/>
<keyword evidence="1" id="KW-0378">Hydrolase</keyword>
<dbReference type="Gene3D" id="3.40.50.720">
    <property type="entry name" value="NAD(P)-binding Rossmann-like Domain"/>
    <property type="match status" value="1"/>
</dbReference>
<dbReference type="InterPro" id="IPR023214">
    <property type="entry name" value="HAD_sf"/>
</dbReference>
<dbReference type="InterPro" id="IPR036412">
    <property type="entry name" value="HAD-like_sf"/>
</dbReference>
<dbReference type="eggNOG" id="COG5610">
    <property type="taxonomic scope" value="Bacteria"/>
</dbReference>